<accession>A0AA39NYI9</accession>
<dbReference type="AlphaFoldDB" id="A0AA39NYI9"/>
<evidence type="ECO:0000313" key="3">
    <source>
        <dbReference type="Proteomes" id="UP001175227"/>
    </source>
</evidence>
<comment type="caution">
    <text evidence="2">The sequence shown here is derived from an EMBL/GenBank/DDBJ whole genome shotgun (WGS) entry which is preliminary data.</text>
</comment>
<feature type="region of interest" description="Disordered" evidence="1">
    <location>
        <begin position="19"/>
        <end position="50"/>
    </location>
</feature>
<feature type="compositionally biased region" description="Polar residues" evidence="1">
    <location>
        <begin position="25"/>
        <end position="43"/>
    </location>
</feature>
<protein>
    <submittedName>
        <fullName evidence="2">Uncharacterized protein</fullName>
    </submittedName>
</protein>
<gene>
    <name evidence="2" type="ORF">IW261DRAFT_1568958</name>
</gene>
<evidence type="ECO:0000313" key="2">
    <source>
        <dbReference type="EMBL" id="KAK0474257.1"/>
    </source>
</evidence>
<evidence type="ECO:0000256" key="1">
    <source>
        <dbReference type="SAM" id="MobiDB-lite"/>
    </source>
</evidence>
<organism evidence="2 3">
    <name type="scientific">Armillaria novae-zelandiae</name>
    <dbReference type="NCBI Taxonomy" id="153914"/>
    <lineage>
        <taxon>Eukaryota</taxon>
        <taxon>Fungi</taxon>
        <taxon>Dikarya</taxon>
        <taxon>Basidiomycota</taxon>
        <taxon>Agaricomycotina</taxon>
        <taxon>Agaricomycetes</taxon>
        <taxon>Agaricomycetidae</taxon>
        <taxon>Agaricales</taxon>
        <taxon>Marasmiineae</taxon>
        <taxon>Physalacriaceae</taxon>
        <taxon>Armillaria</taxon>
    </lineage>
</organism>
<dbReference type="EMBL" id="JAUEPR010000028">
    <property type="protein sequence ID" value="KAK0474257.1"/>
    <property type="molecule type" value="Genomic_DNA"/>
</dbReference>
<reference evidence="2" key="1">
    <citation type="submission" date="2023-06" db="EMBL/GenBank/DDBJ databases">
        <authorList>
            <consortium name="Lawrence Berkeley National Laboratory"/>
            <person name="Ahrendt S."/>
            <person name="Sahu N."/>
            <person name="Indic B."/>
            <person name="Wong-Bajracharya J."/>
            <person name="Merenyi Z."/>
            <person name="Ke H.-M."/>
            <person name="Monk M."/>
            <person name="Kocsube S."/>
            <person name="Drula E."/>
            <person name="Lipzen A."/>
            <person name="Balint B."/>
            <person name="Henrissat B."/>
            <person name="Andreopoulos B."/>
            <person name="Martin F.M."/>
            <person name="Harder C.B."/>
            <person name="Rigling D."/>
            <person name="Ford K.L."/>
            <person name="Foster G.D."/>
            <person name="Pangilinan J."/>
            <person name="Papanicolaou A."/>
            <person name="Barry K."/>
            <person name="LaButti K."/>
            <person name="Viragh M."/>
            <person name="Koriabine M."/>
            <person name="Yan M."/>
            <person name="Riley R."/>
            <person name="Champramary S."/>
            <person name="Plett K.L."/>
            <person name="Tsai I.J."/>
            <person name="Slot J."/>
            <person name="Sipos G."/>
            <person name="Plett J."/>
            <person name="Nagy L.G."/>
            <person name="Grigoriev I.V."/>
        </authorList>
    </citation>
    <scope>NUCLEOTIDE SEQUENCE</scope>
    <source>
        <strain evidence="2">ICMP 16352</strain>
    </source>
</reference>
<proteinExistence type="predicted"/>
<dbReference type="Proteomes" id="UP001175227">
    <property type="component" value="Unassembled WGS sequence"/>
</dbReference>
<keyword evidence="3" id="KW-1185">Reference proteome</keyword>
<name>A0AA39NYI9_9AGAR</name>
<sequence>MYDMFYAPDDRLILTIEHVHPPRQRNPTTSAKKCTSRPHSTFTPPRPTDGESPLLTKILCCLTRAILTPSTPASVVFALRVWREILRVQTPLSRCADTDASRVCYLCQGRGAAEYKTTPQQRVFLENDAGRGKPYVNAKGNGTRQFCVVREENVLRRGGRKEWDDIATREWCTRF</sequence>